<evidence type="ECO:0000313" key="2">
    <source>
        <dbReference type="EMBL" id="RRT67294.1"/>
    </source>
</evidence>
<proteinExistence type="predicted"/>
<evidence type="ECO:0000256" key="1">
    <source>
        <dbReference type="SAM" id="MobiDB-lite"/>
    </source>
</evidence>
<comment type="caution">
    <text evidence="2">The sequence shown here is derived from an EMBL/GenBank/DDBJ whole genome shotgun (WGS) entry which is preliminary data.</text>
</comment>
<feature type="region of interest" description="Disordered" evidence="1">
    <location>
        <begin position="20"/>
        <end position="50"/>
    </location>
</feature>
<gene>
    <name evidence="2" type="ORF">B296_00036310</name>
</gene>
<accession>A0A426ZTW1</accession>
<protein>
    <submittedName>
        <fullName evidence="2">Uncharacterized protein</fullName>
    </submittedName>
</protein>
<evidence type="ECO:0000313" key="3">
    <source>
        <dbReference type="Proteomes" id="UP000287651"/>
    </source>
</evidence>
<dbReference type="EMBL" id="AMZH03005091">
    <property type="protein sequence ID" value="RRT67294.1"/>
    <property type="molecule type" value="Genomic_DNA"/>
</dbReference>
<reference evidence="2 3" key="1">
    <citation type="journal article" date="2014" name="Agronomy (Basel)">
        <title>A Draft Genome Sequence for Ensete ventricosum, the Drought-Tolerant Tree Against Hunger.</title>
        <authorList>
            <person name="Harrison J."/>
            <person name="Moore K.A."/>
            <person name="Paszkiewicz K."/>
            <person name="Jones T."/>
            <person name="Grant M."/>
            <person name="Ambacheew D."/>
            <person name="Muzemil S."/>
            <person name="Studholme D.J."/>
        </authorList>
    </citation>
    <scope>NUCLEOTIDE SEQUENCE [LARGE SCALE GENOMIC DNA]</scope>
</reference>
<sequence>MAVLRHPSPGDTMHAWRAWLMAPPPSPSNAQTRRGRRGGPRRAPSSRLNPALHRHPWLCRALIILPPP</sequence>
<name>A0A426ZTW1_ENSVE</name>
<organism evidence="2 3">
    <name type="scientific">Ensete ventricosum</name>
    <name type="common">Abyssinian banana</name>
    <name type="synonym">Musa ensete</name>
    <dbReference type="NCBI Taxonomy" id="4639"/>
    <lineage>
        <taxon>Eukaryota</taxon>
        <taxon>Viridiplantae</taxon>
        <taxon>Streptophyta</taxon>
        <taxon>Embryophyta</taxon>
        <taxon>Tracheophyta</taxon>
        <taxon>Spermatophyta</taxon>
        <taxon>Magnoliopsida</taxon>
        <taxon>Liliopsida</taxon>
        <taxon>Zingiberales</taxon>
        <taxon>Musaceae</taxon>
        <taxon>Ensete</taxon>
    </lineage>
</organism>
<dbReference type="Proteomes" id="UP000287651">
    <property type="component" value="Unassembled WGS sequence"/>
</dbReference>
<dbReference type="AlphaFoldDB" id="A0A426ZTW1"/>